<dbReference type="Proteomes" id="UP000199632">
    <property type="component" value="Unassembled WGS sequence"/>
</dbReference>
<sequence length="164" mass="17125">MKRRGFWVWGAAAVAVVLLVGVVWWVRAGSGPGERLTDAGRELSKDGVSVVVPAAWPKNRLECGTPVADTYVLDPGKVPTCALSPEPKVSYVALRESDLSADPANAAATTAAEIGGVPVRTGEGTLPDGRARWLAVVPDRDIVVEVVSADPALVASISESVRID</sequence>
<proteinExistence type="predicted"/>
<dbReference type="OrthoDB" id="3820281at2"/>
<organism evidence="2 3">
    <name type="scientific">Asanoa ishikariensis</name>
    <dbReference type="NCBI Taxonomy" id="137265"/>
    <lineage>
        <taxon>Bacteria</taxon>
        <taxon>Bacillati</taxon>
        <taxon>Actinomycetota</taxon>
        <taxon>Actinomycetes</taxon>
        <taxon>Micromonosporales</taxon>
        <taxon>Micromonosporaceae</taxon>
        <taxon>Asanoa</taxon>
    </lineage>
</organism>
<keyword evidence="1" id="KW-0812">Transmembrane</keyword>
<evidence type="ECO:0000313" key="3">
    <source>
        <dbReference type="Proteomes" id="UP000199632"/>
    </source>
</evidence>
<accession>A0A1H3UIJ1</accession>
<keyword evidence="3" id="KW-1185">Reference proteome</keyword>
<dbReference type="AlphaFoldDB" id="A0A1H3UIJ1"/>
<name>A0A1H3UIJ1_9ACTN</name>
<dbReference type="EMBL" id="FNQB01000004">
    <property type="protein sequence ID" value="SDZ61645.1"/>
    <property type="molecule type" value="Genomic_DNA"/>
</dbReference>
<evidence type="ECO:0000256" key="1">
    <source>
        <dbReference type="SAM" id="Phobius"/>
    </source>
</evidence>
<protein>
    <submittedName>
        <fullName evidence="2">Uncharacterized protein</fullName>
    </submittedName>
</protein>
<keyword evidence="1" id="KW-1133">Transmembrane helix</keyword>
<dbReference type="RefSeq" id="WP_143050033.1">
    <property type="nucleotide sequence ID" value="NZ_BOND01000005.1"/>
</dbReference>
<reference evidence="3" key="1">
    <citation type="submission" date="2016-10" db="EMBL/GenBank/DDBJ databases">
        <authorList>
            <person name="Varghese N."/>
            <person name="Submissions S."/>
        </authorList>
    </citation>
    <scope>NUCLEOTIDE SEQUENCE [LARGE SCALE GENOMIC DNA]</scope>
    <source>
        <strain evidence="3">DSM 44718</strain>
    </source>
</reference>
<feature type="transmembrane region" description="Helical" evidence="1">
    <location>
        <begin position="6"/>
        <end position="26"/>
    </location>
</feature>
<gene>
    <name evidence="2" type="ORF">SAMN05421684_7289</name>
</gene>
<evidence type="ECO:0000313" key="2">
    <source>
        <dbReference type="EMBL" id="SDZ61645.1"/>
    </source>
</evidence>
<keyword evidence="1" id="KW-0472">Membrane</keyword>